<dbReference type="GO" id="GO:0043625">
    <property type="term" value="C:delta DNA polymerase complex"/>
    <property type="evidence" value="ECO:0007669"/>
    <property type="project" value="TreeGrafter"/>
</dbReference>
<dbReference type="PANTHER" id="PTHR14303:SF0">
    <property type="entry name" value="DNA POLYMERASE DELTA SUBUNIT 4"/>
    <property type="match status" value="1"/>
</dbReference>
<protein>
    <submittedName>
        <fullName evidence="2">DNA polymerase delta</fullName>
    </submittedName>
</protein>
<dbReference type="Proteomes" id="UP000756921">
    <property type="component" value="Unassembled WGS sequence"/>
</dbReference>
<gene>
    <name evidence="2" type="ORF">PMIN01_02274</name>
</gene>
<dbReference type="AlphaFoldDB" id="A0A9P6GSB8"/>
<proteinExistence type="predicted"/>
<name>A0A9P6GSB8_9PLEO</name>
<keyword evidence="3" id="KW-1185">Reference proteome</keyword>
<dbReference type="GO" id="GO:0003887">
    <property type="term" value="F:DNA-directed DNA polymerase activity"/>
    <property type="evidence" value="ECO:0007669"/>
    <property type="project" value="TreeGrafter"/>
</dbReference>
<feature type="region of interest" description="Disordered" evidence="1">
    <location>
        <begin position="1"/>
        <end position="99"/>
    </location>
</feature>
<feature type="compositionally biased region" description="Basic and acidic residues" evidence="1">
    <location>
        <begin position="47"/>
        <end position="65"/>
    </location>
</feature>
<dbReference type="EMBL" id="WJXW01000002">
    <property type="protein sequence ID" value="KAF9739640.1"/>
    <property type="molecule type" value="Genomic_DNA"/>
</dbReference>
<feature type="compositionally biased region" description="Low complexity" evidence="1">
    <location>
        <begin position="66"/>
        <end position="87"/>
    </location>
</feature>
<reference evidence="2" key="1">
    <citation type="journal article" date="2020" name="Mol. Plant Microbe Interact.">
        <title>Genome Sequence of the Biocontrol Agent Coniothyrium minitans strain Conio (IMI 134523).</title>
        <authorList>
            <person name="Patel D."/>
            <person name="Shittu T.A."/>
            <person name="Baroncelli R."/>
            <person name="Muthumeenakshi S."/>
            <person name="Osborne T.H."/>
            <person name="Janganan T.K."/>
            <person name="Sreenivasaprasad S."/>
        </authorList>
    </citation>
    <scope>NUCLEOTIDE SEQUENCE</scope>
    <source>
        <strain evidence="2">Conio</strain>
    </source>
</reference>
<evidence type="ECO:0000313" key="2">
    <source>
        <dbReference type="EMBL" id="KAF9739640.1"/>
    </source>
</evidence>
<organism evidence="2 3">
    <name type="scientific">Paraphaeosphaeria minitans</name>
    <dbReference type="NCBI Taxonomy" id="565426"/>
    <lineage>
        <taxon>Eukaryota</taxon>
        <taxon>Fungi</taxon>
        <taxon>Dikarya</taxon>
        <taxon>Ascomycota</taxon>
        <taxon>Pezizomycotina</taxon>
        <taxon>Dothideomycetes</taxon>
        <taxon>Pleosporomycetidae</taxon>
        <taxon>Pleosporales</taxon>
        <taxon>Massarineae</taxon>
        <taxon>Didymosphaeriaceae</taxon>
        <taxon>Paraphaeosphaeria</taxon>
    </lineage>
</organism>
<comment type="caution">
    <text evidence="2">The sequence shown here is derived from an EMBL/GenBank/DDBJ whole genome shotgun (WGS) entry which is preliminary data.</text>
</comment>
<dbReference type="Pfam" id="PF04081">
    <property type="entry name" value="DNA_pol_delta_4"/>
    <property type="match status" value="1"/>
</dbReference>
<accession>A0A9P6GSB8</accession>
<dbReference type="OrthoDB" id="337486at2759"/>
<dbReference type="PANTHER" id="PTHR14303">
    <property type="entry name" value="DNA POLYMERASE DELTA SUBUNIT 4"/>
    <property type="match status" value="1"/>
</dbReference>
<dbReference type="GO" id="GO:0000731">
    <property type="term" value="P:DNA synthesis involved in DNA repair"/>
    <property type="evidence" value="ECO:0007669"/>
    <property type="project" value="InterPro"/>
</dbReference>
<evidence type="ECO:0000313" key="3">
    <source>
        <dbReference type="Proteomes" id="UP000756921"/>
    </source>
</evidence>
<dbReference type="InterPro" id="IPR007218">
    <property type="entry name" value="DNA_pol_delta_4"/>
</dbReference>
<evidence type="ECO:0000256" key="1">
    <source>
        <dbReference type="SAM" id="MobiDB-lite"/>
    </source>
</evidence>
<feature type="compositionally biased region" description="Polar residues" evidence="1">
    <location>
        <begin position="9"/>
        <end position="20"/>
    </location>
</feature>
<sequence length="198" mass="21839">MPPKRRSAGASTKSSGQSTLAFHGASNKVTKPGARATNAKKTLLTESAKKDEKPEVADVKVKVEEGAPTTAEAAIIEQTEQAQEPAQSTPEEEEARLVKPKQIQAYWKKQNAGSAPRYHQDDLSLEERILRKFDMTGQFGPCVGIARLKRWQRAQRLGLGPPIEVLAVLLQEQDNKDKITVQRSVLDEILNSRSEIEA</sequence>
<dbReference type="GO" id="GO:0006261">
    <property type="term" value="P:DNA-templated DNA replication"/>
    <property type="evidence" value="ECO:0007669"/>
    <property type="project" value="TreeGrafter"/>
</dbReference>